<feature type="domain" description="NAB co-repressor" evidence="9">
    <location>
        <begin position="278"/>
        <end position="399"/>
    </location>
</feature>
<comment type="caution">
    <text evidence="10">The sequence shown here is derived from an EMBL/GenBank/DDBJ whole genome shotgun (WGS) entry which is preliminary data.</text>
</comment>
<dbReference type="InterPro" id="IPR006988">
    <property type="entry name" value="Nab_N"/>
</dbReference>
<evidence type="ECO:0000256" key="3">
    <source>
        <dbReference type="ARBA" id="ARBA00022491"/>
    </source>
</evidence>
<feature type="region of interest" description="Disordered" evidence="7">
    <location>
        <begin position="160"/>
        <end position="277"/>
    </location>
</feature>
<comment type="subcellular location">
    <subcellularLocation>
        <location evidence="1">Nucleus</location>
    </subcellularLocation>
</comment>
<dbReference type="GO" id="GO:0045892">
    <property type="term" value="P:negative regulation of DNA-templated transcription"/>
    <property type="evidence" value="ECO:0007669"/>
    <property type="project" value="InterPro"/>
</dbReference>
<dbReference type="PANTHER" id="PTHR12623">
    <property type="entry name" value="NGFI-A BINDING PROTEIN"/>
    <property type="match status" value="1"/>
</dbReference>
<feature type="compositionally biased region" description="Low complexity" evidence="7">
    <location>
        <begin position="169"/>
        <end position="196"/>
    </location>
</feature>
<organism evidence="10 11">
    <name type="scientific">Cloeon dipterum</name>
    <dbReference type="NCBI Taxonomy" id="197152"/>
    <lineage>
        <taxon>Eukaryota</taxon>
        <taxon>Metazoa</taxon>
        <taxon>Ecdysozoa</taxon>
        <taxon>Arthropoda</taxon>
        <taxon>Hexapoda</taxon>
        <taxon>Insecta</taxon>
        <taxon>Pterygota</taxon>
        <taxon>Palaeoptera</taxon>
        <taxon>Ephemeroptera</taxon>
        <taxon>Pisciforma</taxon>
        <taxon>Baetidae</taxon>
        <taxon>Cloeon</taxon>
    </lineage>
</organism>
<evidence type="ECO:0000256" key="4">
    <source>
        <dbReference type="ARBA" id="ARBA00023015"/>
    </source>
</evidence>
<feature type="compositionally biased region" description="Basic and acidic residues" evidence="7">
    <location>
        <begin position="549"/>
        <end position="562"/>
    </location>
</feature>
<dbReference type="EMBL" id="CADEPI010000150">
    <property type="protein sequence ID" value="CAB3377747.1"/>
    <property type="molecule type" value="Genomic_DNA"/>
</dbReference>
<dbReference type="InterPro" id="IPR039040">
    <property type="entry name" value="NAB_fam"/>
</dbReference>
<name>A0A8S1D8G9_9INSE</name>
<gene>
    <name evidence="10" type="ORF">CLODIP_2_CD00499</name>
</gene>
<evidence type="ECO:0000313" key="10">
    <source>
        <dbReference type="EMBL" id="CAB3377747.1"/>
    </source>
</evidence>
<keyword evidence="3" id="KW-0678">Repressor</keyword>
<evidence type="ECO:0000256" key="7">
    <source>
        <dbReference type="SAM" id="MobiDB-lite"/>
    </source>
</evidence>
<dbReference type="InterPro" id="IPR038398">
    <property type="entry name" value="NCD2_sf"/>
</dbReference>
<evidence type="ECO:0000256" key="1">
    <source>
        <dbReference type="ARBA" id="ARBA00004123"/>
    </source>
</evidence>
<feature type="region of interest" description="Disordered" evidence="7">
    <location>
        <begin position="594"/>
        <end position="620"/>
    </location>
</feature>
<accession>A0A8S1D8G9</accession>
<feature type="region of interest" description="Disordered" evidence="7">
    <location>
        <begin position="500"/>
        <end position="562"/>
    </location>
</feature>
<dbReference type="GO" id="GO:0005634">
    <property type="term" value="C:nucleus"/>
    <property type="evidence" value="ECO:0007669"/>
    <property type="project" value="UniProtKB-SubCell"/>
</dbReference>
<proteinExistence type="inferred from homology"/>
<dbReference type="FunFam" id="1.20.120.2010:FF:000001">
    <property type="entry name" value="NGFI-A-binding protein 1 isoform X1"/>
    <property type="match status" value="1"/>
</dbReference>
<feature type="compositionally biased region" description="Polar residues" evidence="7">
    <location>
        <begin position="534"/>
        <end position="548"/>
    </location>
</feature>
<keyword evidence="5" id="KW-0804">Transcription</keyword>
<comment type="similarity">
    <text evidence="2">Belongs to the NAB family.</text>
</comment>
<dbReference type="Pfam" id="PF04905">
    <property type="entry name" value="NCD2"/>
    <property type="match status" value="1"/>
</dbReference>
<dbReference type="Proteomes" id="UP000494165">
    <property type="component" value="Unassembled WGS sequence"/>
</dbReference>
<evidence type="ECO:0000256" key="6">
    <source>
        <dbReference type="ARBA" id="ARBA00023242"/>
    </source>
</evidence>
<dbReference type="OrthoDB" id="10028556at2759"/>
<evidence type="ECO:0000313" key="11">
    <source>
        <dbReference type="Proteomes" id="UP000494165"/>
    </source>
</evidence>
<dbReference type="Gene3D" id="1.20.120.2010">
    <property type="entry name" value="NAB conserved domain 2"/>
    <property type="match status" value="1"/>
</dbReference>
<sequence length="694" mass="74909">MSLPHAPHQSVEAVAGPLRLSPALTPNPPLSVSSTTGPMPVPRPQGHRPGPPQVALETAATPANKIVGRNLNGTLVMTSAPANEAELQLYRVMQRASLLAYYDTLLEMGGDDVQQLCEAGEEEFLEIMALVGMASKPLHVRRLQKALQEWVNNPALFQTPLLPPQVPNHSTSSSSPLSHESALSPTRPINLSSTHAPAPPPAPPATPSPALPQSSPVHVVQRPVRGSPSPQLPKETGSTGGSVGGGSSGGAPSPGLNVGGGESLSPGSPPPLQLTPTLGEHQINRLAEAAKALATSLPSYEPKPQNSKKRICKDLEIVMNMADDDPRRMDEIRKYAAIYGRFDCKRKPEKPLTLHEVSVNEAAAQICKLVPALLTRRDELFPLARQVVRDSGYQYSKTHVSFDSFMSGCPSLYQPRGNGTDELISSSSSSKRLRLAESAELSDFRRQERLEQISEELRAMAERQEELRQLANGGGNDTWQSQLEALQTRQAQLAVEQAELGRHAPSNARTSLPRRSARISGASYGDDHTDDTDSQLSYSNASSPSQDVGDSRDSSTKESEEIRLRKGISKQLVQETLLDEGLRVVKELVASHNKSRFDDCGDRTTPPHAHSNRPPSSRTNHRLTHAFENYYDENKVQVISASGTNIIAVANPALSMSPAMLEEEAKSVRQAGVHSPLQLLGLGQAFKQEPLSPS</sequence>
<dbReference type="AlphaFoldDB" id="A0A8S1D8G9"/>
<dbReference type="GO" id="GO:0003712">
    <property type="term" value="F:transcription coregulator activity"/>
    <property type="evidence" value="ECO:0007669"/>
    <property type="project" value="InterPro"/>
</dbReference>
<keyword evidence="6" id="KW-0539">Nucleus</keyword>
<dbReference type="InterPro" id="IPR006989">
    <property type="entry name" value="NAB_co-repressor_dom"/>
</dbReference>
<feature type="compositionally biased region" description="Pro residues" evidence="7">
    <location>
        <begin position="197"/>
        <end position="210"/>
    </location>
</feature>
<evidence type="ECO:0008006" key="12">
    <source>
        <dbReference type="Google" id="ProtNLM"/>
    </source>
</evidence>
<dbReference type="Pfam" id="PF04904">
    <property type="entry name" value="SAM_NCD1"/>
    <property type="match status" value="1"/>
</dbReference>
<feature type="domain" description="Nab N-terminal" evidence="8">
    <location>
        <begin position="81"/>
        <end position="158"/>
    </location>
</feature>
<evidence type="ECO:0000259" key="9">
    <source>
        <dbReference type="Pfam" id="PF04905"/>
    </source>
</evidence>
<evidence type="ECO:0000256" key="2">
    <source>
        <dbReference type="ARBA" id="ARBA00008864"/>
    </source>
</evidence>
<reference evidence="10 11" key="1">
    <citation type="submission" date="2020-04" db="EMBL/GenBank/DDBJ databases">
        <authorList>
            <person name="Alioto T."/>
            <person name="Alioto T."/>
            <person name="Gomez Garrido J."/>
        </authorList>
    </citation>
    <scope>NUCLEOTIDE SEQUENCE [LARGE SCALE GENOMIC DNA]</scope>
</reference>
<feature type="region of interest" description="Disordered" evidence="7">
    <location>
        <begin position="17"/>
        <end position="51"/>
    </location>
</feature>
<keyword evidence="11" id="KW-1185">Reference proteome</keyword>
<evidence type="ECO:0000256" key="5">
    <source>
        <dbReference type="ARBA" id="ARBA00023163"/>
    </source>
</evidence>
<dbReference type="PANTHER" id="PTHR12623:SF10">
    <property type="entry name" value="NGFI-A-BINDING PROTEIN HOMOLOG"/>
    <property type="match status" value="1"/>
</dbReference>
<protein>
    <recommendedName>
        <fullName evidence="12">NAB co-repressor domain-containing protein</fullName>
    </recommendedName>
</protein>
<keyword evidence="4" id="KW-0805">Transcription regulation</keyword>
<evidence type="ECO:0000259" key="8">
    <source>
        <dbReference type="Pfam" id="PF04904"/>
    </source>
</evidence>
<feature type="compositionally biased region" description="Gly residues" evidence="7">
    <location>
        <begin position="238"/>
        <end position="249"/>
    </location>
</feature>